<proteinExistence type="inferred from homology"/>
<dbReference type="InterPro" id="IPR002963">
    <property type="entry name" value="Expansin"/>
</dbReference>
<evidence type="ECO:0000313" key="10">
    <source>
        <dbReference type="Proteomes" id="UP001231189"/>
    </source>
</evidence>
<dbReference type="Pfam" id="PF01357">
    <property type="entry name" value="Expansin_C"/>
    <property type="match status" value="1"/>
</dbReference>
<comment type="similarity">
    <text evidence="1 6">Belongs to the expansin family. Expansin A subfamily.</text>
</comment>
<accession>A0AAD8SJS1</accession>
<feature type="domain" description="Expansin-like CBD" evidence="8">
    <location>
        <begin position="167"/>
        <end position="246"/>
    </location>
</feature>
<evidence type="ECO:0000256" key="1">
    <source>
        <dbReference type="ARBA" id="ARBA00005392"/>
    </source>
</evidence>
<dbReference type="InterPro" id="IPR009009">
    <property type="entry name" value="RlpA-like_DPBB"/>
</dbReference>
<gene>
    <name evidence="9" type="ORF">QYE76_070658</name>
</gene>
<comment type="caution">
    <text evidence="9">The sequence shown here is derived from an EMBL/GenBank/DDBJ whole genome shotgun (WGS) entry which is preliminary data.</text>
</comment>
<keyword evidence="10" id="KW-1185">Reference proteome</keyword>
<feature type="domain" description="Expansin-like EG45" evidence="7">
    <location>
        <begin position="43"/>
        <end position="157"/>
    </location>
</feature>
<evidence type="ECO:0000313" key="9">
    <source>
        <dbReference type="EMBL" id="KAK1652853.1"/>
    </source>
</evidence>
<dbReference type="PRINTS" id="PR01226">
    <property type="entry name" value="EXPANSIN"/>
</dbReference>
<dbReference type="AlphaFoldDB" id="A0AAD8SJS1"/>
<comment type="function">
    <text evidence="6">Causes loosening and extension of plant cell walls by disrupting non-covalent bonding between cellulose microfibrils and matrix glucans. No enzymatic activity has been found.</text>
</comment>
<dbReference type="PRINTS" id="PR01225">
    <property type="entry name" value="EXPANSNFAMLY"/>
</dbReference>
<dbReference type="Pfam" id="PF03330">
    <property type="entry name" value="DPBB_1"/>
    <property type="match status" value="1"/>
</dbReference>
<evidence type="ECO:0000259" key="8">
    <source>
        <dbReference type="PROSITE" id="PS50843"/>
    </source>
</evidence>
<evidence type="ECO:0000256" key="5">
    <source>
        <dbReference type="ARBA" id="ARBA00023136"/>
    </source>
</evidence>
<dbReference type="SUPFAM" id="SSF50685">
    <property type="entry name" value="Barwin-like endoglucanases"/>
    <property type="match status" value="1"/>
</dbReference>
<sequence length="252" mass="27177">MASGKRLILQLLVVCLAAPAVRSAWLQGTATFYGGRDGSGTMGGACGYSNLYDEGYGLSNAALSTVLFNDGASCGQCYLIMCDQSKSRMCKTGKAITVTATNLCPPNYNLPNDNGGWCNPPRPHFDMSQPAWLNIGIYEAGIIPVVYQQVKCWRTGGLRFTILGFNYFELVLVTNVAGSGSIKSISVKGTKTGWTQMSRNWGVIWQGMSGLAGQSLSFSISSTGGQNIVFQNVIPAGWTFGQTYSTWQQFNY</sequence>
<dbReference type="InterPro" id="IPR007112">
    <property type="entry name" value="Expansin/allergen_DPBB_dom"/>
</dbReference>
<dbReference type="PROSITE" id="PS50843">
    <property type="entry name" value="EXPANSIN_CBD"/>
    <property type="match status" value="1"/>
</dbReference>
<dbReference type="GO" id="GO:0009664">
    <property type="term" value="P:plant-type cell wall organization"/>
    <property type="evidence" value="ECO:0007669"/>
    <property type="project" value="InterPro"/>
</dbReference>
<dbReference type="GO" id="GO:0016020">
    <property type="term" value="C:membrane"/>
    <property type="evidence" value="ECO:0007669"/>
    <property type="project" value="UniProtKB-SubCell"/>
</dbReference>
<keyword evidence="2 6" id="KW-0134">Cell wall</keyword>
<keyword evidence="3 6" id="KW-0964">Secreted</keyword>
<dbReference type="InterPro" id="IPR007118">
    <property type="entry name" value="Expan_Lol_pI"/>
</dbReference>
<dbReference type="EMBL" id="JAUUTY010000004">
    <property type="protein sequence ID" value="KAK1652853.1"/>
    <property type="molecule type" value="Genomic_DNA"/>
</dbReference>
<dbReference type="SUPFAM" id="SSF49590">
    <property type="entry name" value="PHL pollen allergen"/>
    <property type="match status" value="1"/>
</dbReference>
<organism evidence="9 10">
    <name type="scientific">Lolium multiflorum</name>
    <name type="common">Italian ryegrass</name>
    <name type="synonym">Lolium perenne subsp. multiflorum</name>
    <dbReference type="NCBI Taxonomy" id="4521"/>
    <lineage>
        <taxon>Eukaryota</taxon>
        <taxon>Viridiplantae</taxon>
        <taxon>Streptophyta</taxon>
        <taxon>Embryophyta</taxon>
        <taxon>Tracheophyta</taxon>
        <taxon>Spermatophyta</taxon>
        <taxon>Magnoliopsida</taxon>
        <taxon>Liliopsida</taxon>
        <taxon>Poales</taxon>
        <taxon>Poaceae</taxon>
        <taxon>BOP clade</taxon>
        <taxon>Pooideae</taxon>
        <taxon>Poodae</taxon>
        <taxon>Poeae</taxon>
        <taxon>Poeae Chloroplast Group 2 (Poeae type)</taxon>
        <taxon>Loliodinae</taxon>
        <taxon>Loliinae</taxon>
        <taxon>Lolium</taxon>
    </lineage>
</organism>
<name>A0AAD8SJS1_LOLMU</name>
<dbReference type="Gene3D" id="2.60.40.760">
    <property type="entry name" value="Expansin, cellulose-binding-like domain"/>
    <property type="match status" value="1"/>
</dbReference>
<evidence type="ECO:0000256" key="6">
    <source>
        <dbReference type="RuleBase" id="RU365023"/>
    </source>
</evidence>
<dbReference type="Proteomes" id="UP001231189">
    <property type="component" value="Unassembled WGS sequence"/>
</dbReference>
<dbReference type="Gene3D" id="2.40.40.10">
    <property type="entry name" value="RlpA-like domain"/>
    <property type="match status" value="1"/>
</dbReference>
<dbReference type="InterPro" id="IPR036749">
    <property type="entry name" value="Expansin_CBD_sf"/>
</dbReference>
<reference evidence="9" key="1">
    <citation type="submission" date="2023-07" db="EMBL/GenBank/DDBJ databases">
        <title>A chromosome-level genome assembly of Lolium multiflorum.</title>
        <authorList>
            <person name="Chen Y."/>
            <person name="Copetti D."/>
            <person name="Kolliker R."/>
            <person name="Studer B."/>
        </authorList>
    </citation>
    <scope>NUCLEOTIDE SEQUENCE</scope>
    <source>
        <strain evidence="9">02402/16</strain>
        <tissue evidence="9">Leaf</tissue>
    </source>
</reference>
<dbReference type="CDD" id="cd22274">
    <property type="entry name" value="DPBB_EXPA_N"/>
    <property type="match status" value="1"/>
</dbReference>
<dbReference type="GO" id="GO:0005576">
    <property type="term" value="C:extracellular region"/>
    <property type="evidence" value="ECO:0007669"/>
    <property type="project" value="InterPro"/>
</dbReference>
<feature type="signal peptide" evidence="6">
    <location>
        <begin position="1"/>
        <end position="23"/>
    </location>
</feature>
<protein>
    <recommendedName>
        <fullName evidence="6">Expansin</fullName>
    </recommendedName>
</protein>
<dbReference type="InterPro" id="IPR036908">
    <property type="entry name" value="RlpA-like_sf"/>
</dbReference>
<dbReference type="PANTHER" id="PTHR31867">
    <property type="entry name" value="EXPANSIN-A15"/>
    <property type="match status" value="1"/>
</dbReference>
<feature type="chain" id="PRO_5041774509" description="Expansin" evidence="6">
    <location>
        <begin position="24"/>
        <end position="252"/>
    </location>
</feature>
<evidence type="ECO:0000256" key="2">
    <source>
        <dbReference type="ARBA" id="ARBA00022512"/>
    </source>
</evidence>
<evidence type="ECO:0000259" key="7">
    <source>
        <dbReference type="PROSITE" id="PS50842"/>
    </source>
</evidence>
<dbReference type="PROSITE" id="PS50842">
    <property type="entry name" value="EXPANSIN_EG45"/>
    <property type="match status" value="1"/>
</dbReference>
<keyword evidence="6" id="KW-0961">Cell wall biogenesis/degradation</keyword>
<evidence type="ECO:0000256" key="3">
    <source>
        <dbReference type="ARBA" id="ARBA00022525"/>
    </source>
</evidence>
<keyword evidence="4 6" id="KW-0732">Signal</keyword>
<comment type="subcellular location">
    <subcellularLocation>
        <location evidence="6">Secreted</location>
        <location evidence="6">Cell wall</location>
    </subcellularLocation>
    <subcellularLocation>
        <location evidence="6">Membrane</location>
        <topology evidence="6">Peripheral membrane protein</topology>
    </subcellularLocation>
</comment>
<dbReference type="InterPro" id="IPR007117">
    <property type="entry name" value="Expansin_CBD"/>
</dbReference>
<keyword evidence="5" id="KW-0472">Membrane</keyword>
<dbReference type="SMART" id="SM00837">
    <property type="entry name" value="DPBB_1"/>
    <property type="match status" value="1"/>
</dbReference>
<evidence type="ECO:0000256" key="4">
    <source>
        <dbReference type="ARBA" id="ARBA00022729"/>
    </source>
</evidence>